<evidence type="ECO:0000256" key="2">
    <source>
        <dbReference type="SAM" id="Phobius"/>
    </source>
</evidence>
<dbReference type="HOGENOM" id="CLU_073548_0_0_11"/>
<sequence length="338" mass="35960">MTTRLTTPQLTVTIRPDSVVFEGAANVHRHDSPSTSEIAAAICKCLGSDPAGAHVHIVGDEETIDDLVVLMSGYDVVLTSETTKPRGKHALRPNAKAGAAETADSSTDSETETNPSTNEWEEITLRRPTLYDGSRDTFLPARPLLIVAVVVIGALCAAAVWAVARSGSDALEHAAGSGASIGATTSEVTSAPSLDSSAPSTQPAPQPEFVTLTQDGLSVEVPVGFTLEPDEDMWRATGPDPDFRLQLAVDPLYGVAGEAVIAQIEQEILGDPELRLIERDEHSITYRHLLPDGSQAHWRAWVDADHQISIGCHTRKAPTSVQQATCTMANDSARYSPP</sequence>
<keyword evidence="2" id="KW-0472">Membrane</keyword>
<proteinExistence type="predicted"/>
<feature type="compositionally biased region" description="Low complexity" evidence="1">
    <location>
        <begin position="97"/>
        <end position="118"/>
    </location>
</feature>
<comment type="caution">
    <text evidence="3">The sequence shown here is derived from an EMBL/GenBank/DDBJ whole genome shotgun (WGS) entry which is preliminary data.</text>
</comment>
<dbReference type="STRING" id="585529.HMPREF0291_10211"/>
<dbReference type="RefSeq" id="WP_005286600.1">
    <property type="nucleotide sequence ID" value="NZ_CM000961.1"/>
</dbReference>
<evidence type="ECO:0000313" key="3">
    <source>
        <dbReference type="EMBL" id="EFK54953.1"/>
    </source>
</evidence>
<feature type="region of interest" description="Disordered" evidence="1">
    <location>
        <begin position="84"/>
        <end position="120"/>
    </location>
</feature>
<dbReference type="EMBL" id="ACLJ02000001">
    <property type="protein sequence ID" value="EFK54953.1"/>
    <property type="molecule type" value="Genomic_DNA"/>
</dbReference>
<feature type="transmembrane region" description="Helical" evidence="2">
    <location>
        <begin position="144"/>
        <end position="164"/>
    </location>
</feature>
<dbReference type="NCBIfam" id="TIGR03931">
    <property type="entry name" value="T7SS_Rv3446c"/>
    <property type="match status" value="1"/>
</dbReference>
<dbReference type="OrthoDB" id="4428093at2"/>
<feature type="region of interest" description="Disordered" evidence="1">
    <location>
        <begin position="186"/>
        <end position="208"/>
    </location>
</feature>
<evidence type="ECO:0000256" key="1">
    <source>
        <dbReference type="SAM" id="MobiDB-lite"/>
    </source>
</evidence>
<reference evidence="3" key="1">
    <citation type="submission" date="2010-06" db="EMBL/GenBank/DDBJ databases">
        <authorList>
            <person name="Muzny D."/>
            <person name="Qin X."/>
            <person name="Buhay C."/>
            <person name="Dugan-Rocha S."/>
            <person name="Ding Y."/>
            <person name="Chen G."/>
            <person name="Hawes A."/>
            <person name="Holder M."/>
            <person name="Jhangiani S."/>
            <person name="Johnson A."/>
            <person name="Khan Z."/>
            <person name="Li Z."/>
            <person name="Liu W."/>
            <person name="Liu X."/>
            <person name="Perez L."/>
            <person name="Shen H."/>
            <person name="Wang Q."/>
            <person name="Watt J."/>
            <person name="Xi L."/>
            <person name="Xin Y."/>
            <person name="Zhou J."/>
            <person name="Deng J."/>
            <person name="Jiang H."/>
            <person name="Liu Y."/>
            <person name="Qu J."/>
            <person name="Song X.-Z."/>
            <person name="Zhang L."/>
            <person name="Villasana D."/>
            <person name="Johnson A."/>
            <person name="Liu J."/>
            <person name="Liyanage D."/>
            <person name="Lorensuhewa L."/>
            <person name="Robinson T."/>
            <person name="Song A."/>
            <person name="Song B.-B."/>
            <person name="Dinh H."/>
            <person name="Thornton R."/>
            <person name="Coyle M."/>
            <person name="Francisco L."/>
            <person name="Jackson L."/>
            <person name="Javaid M."/>
            <person name="Korchina V."/>
            <person name="Kovar C."/>
            <person name="Mata R."/>
            <person name="Mathew T."/>
            <person name="Ngo R."/>
            <person name="Nguyen L."/>
            <person name="Nguyen N."/>
            <person name="Okwuonu G."/>
            <person name="Ongeri F."/>
            <person name="Pham C."/>
            <person name="Simmons D."/>
            <person name="Wilczek-Boney K."/>
            <person name="Hale W."/>
            <person name="Jakkamsetti A."/>
            <person name="Pham P."/>
            <person name="Ruth R."/>
            <person name="San Lucas F."/>
            <person name="Warren J."/>
            <person name="Zhang J."/>
            <person name="Zhao Z."/>
            <person name="Zhou C."/>
            <person name="Zhu D."/>
            <person name="Lee S."/>
            <person name="Bess C."/>
            <person name="Blankenburg K."/>
            <person name="Forbes L."/>
            <person name="Fu Q."/>
            <person name="Gubbala S."/>
            <person name="Hirani K."/>
            <person name="Jayaseelan J.C."/>
            <person name="Lara F."/>
            <person name="Munidasa M."/>
            <person name="Palculict T."/>
            <person name="Patil S."/>
            <person name="Pu L.-L."/>
            <person name="Saada N."/>
            <person name="Tang L."/>
            <person name="Weissenberger G."/>
            <person name="Zhu Y."/>
            <person name="Hemphill L."/>
            <person name="Shang Y."/>
            <person name="Youmans B."/>
            <person name="Ayvaz T."/>
            <person name="Ross M."/>
            <person name="Santibanez J."/>
            <person name="Aqrawi P."/>
            <person name="Gross S."/>
            <person name="Joshi V."/>
            <person name="Fowler G."/>
            <person name="Nazareth L."/>
            <person name="Reid J."/>
            <person name="Worley K."/>
            <person name="Petrosino J."/>
            <person name="Highlander S."/>
            <person name="Gibbs R."/>
        </authorList>
    </citation>
    <scope>NUCLEOTIDE SEQUENCE [LARGE SCALE GENOMIC DNA]</scope>
    <source>
        <strain evidence="3">ATCC 33030</strain>
    </source>
</reference>
<dbReference type="AlphaFoldDB" id="D7WAS2"/>
<dbReference type="Proteomes" id="UP000004208">
    <property type="component" value="Unassembled WGS sequence"/>
</dbReference>
<name>D7WAS2_9CORY</name>
<dbReference type="eggNOG" id="ENOG5032EPR">
    <property type="taxonomic scope" value="Bacteria"/>
</dbReference>
<dbReference type="InterPro" id="IPR023840">
    <property type="entry name" value="T7SS_Rv3446c"/>
</dbReference>
<protein>
    <submittedName>
        <fullName evidence="3">Type VII secretion-associated protein, Rv3446c family</fullName>
    </submittedName>
</protein>
<evidence type="ECO:0000313" key="4">
    <source>
        <dbReference type="Proteomes" id="UP000004208"/>
    </source>
</evidence>
<organism evidence="3 4">
    <name type="scientific">Corynebacterium genitalium ATCC 33030</name>
    <dbReference type="NCBI Taxonomy" id="585529"/>
    <lineage>
        <taxon>Bacteria</taxon>
        <taxon>Bacillati</taxon>
        <taxon>Actinomycetota</taxon>
        <taxon>Actinomycetes</taxon>
        <taxon>Mycobacteriales</taxon>
        <taxon>Corynebacteriaceae</taxon>
        <taxon>Corynebacterium</taxon>
    </lineage>
</organism>
<keyword evidence="2" id="KW-1133">Transmembrane helix</keyword>
<accession>D7WAS2</accession>
<keyword evidence="2" id="KW-0812">Transmembrane</keyword>
<keyword evidence="4" id="KW-1185">Reference proteome</keyword>
<gene>
    <name evidence="3" type="ORF">HMPREF0291_10211</name>
</gene>